<feature type="region of interest" description="Disordered" evidence="1">
    <location>
        <begin position="1"/>
        <end position="95"/>
    </location>
</feature>
<evidence type="ECO:0000256" key="1">
    <source>
        <dbReference type="SAM" id="MobiDB-lite"/>
    </source>
</evidence>
<organism evidence="2 3">
    <name type="scientific">Knipowitschia caucasica</name>
    <name type="common">Caucasian dwarf goby</name>
    <name type="synonym">Pomatoschistus caucasicus</name>
    <dbReference type="NCBI Taxonomy" id="637954"/>
    <lineage>
        <taxon>Eukaryota</taxon>
        <taxon>Metazoa</taxon>
        <taxon>Chordata</taxon>
        <taxon>Craniata</taxon>
        <taxon>Vertebrata</taxon>
        <taxon>Euteleostomi</taxon>
        <taxon>Actinopterygii</taxon>
        <taxon>Neopterygii</taxon>
        <taxon>Teleostei</taxon>
        <taxon>Neoteleostei</taxon>
        <taxon>Acanthomorphata</taxon>
        <taxon>Gobiaria</taxon>
        <taxon>Gobiiformes</taxon>
        <taxon>Gobioidei</taxon>
        <taxon>Gobiidae</taxon>
        <taxon>Gobiinae</taxon>
        <taxon>Knipowitschia</taxon>
    </lineage>
</organism>
<protein>
    <submittedName>
        <fullName evidence="2">Uncharacterized protein</fullName>
    </submittedName>
</protein>
<keyword evidence="3" id="KW-1185">Reference proteome</keyword>
<sequence>MGSPLHTPAIPDHSPHIQKGCSTPHPTNSQTNSKALPRNITSNHRSSNRSLRSLPRFRGHPPHPSSNLNARIPISSGRSSNSDPASSSVRSDVSPSGVSSLAFHINLRPRPAAFLSGTSRPRDRPMTLATSRRPHLPALIQSLCVRISPPLNDSSSPSLSSRLQSLTKQSRPTIYFSSSTSPRSLMLHLRLPCRTPSCFHPPRSQPNSLRPLPLAFLSQLHSPRTLLVTPPASNHSSFLQLSFSPAQTPLVSPISSLPPHYHLLPPLLTISIQSLSLQQLSLFTLHIDFSDTSSVSCLVNLSPLHPSRASLPAQLP</sequence>
<feature type="compositionally biased region" description="Polar residues" evidence="1">
    <location>
        <begin position="20"/>
        <end position="34"/>
    </location>
</feature>
<dbReference type="AlphaFoldDB" id="A0AAV2IXX6"/>
<name>A0AAV2IXX6_KNICA</name>
<accession>A0AAV2IXX6</accession>
<evidence type="ECO:0000313" key="2">
    <source>
        <dbReference type="EMBL" id="CAL1570134.1"/>
    </source>
</evidence>
<dbReference type="EMBL" id="OZ035832">
    <property type="protein sequence ID" value="CAL1570134.1"/>
    <property type="molecule type" value="Genomic_DNA"/>
</dbReference>
<reference evidence="2 3" key="1">
    <citation type="submission" date="2024-04" db="EMBL/GenBank/DDBJ databases">
        <authorList>
            <person name="Waldvogel A.-M."/>
            <person name="Schoenle A."/>
        </authorList>
    </citation>
    <scope>NUCLEOTIDE SEQUENCE [LARGE SCALE GENOMIC DNA]</scope>
</reference>
<dbReference type="Proteomes" id="UP001497482">
    <property type="component" value="Chromosome 10"/>
</dbReference>
<evidence type="ECO:0000313" key="3">
    <source>
        <dbReference type="Proteomes" id="UP001497482"/>
    </source>
</evidence>
<feature type="compositionally biased region" description="Low complexity" evidence="1">
    <location>
        <begin position="42"/>
        <end position="54"/>
    </location>
</feature>
<feature type="compositionally biased region" description="Low complexity" evidence="1">
    <location>
        <begin position="75"/>
        <end position="95"/>
    </location>
</feature>
<gene>
    <name evidence="2" type="ORF">KC01_LOCUS2470</name>
</gene>
<proteinExistence type="predicted"/>